<accession>A0A3Q0R598</accession>
<feature type="domain" description="Chemokine interleukin-8-like" evidence="3">
    <location>
        <begin position="26"/>
        <end position="82"/>
    </location>
</feature>
<evidence type="ECO:0000256" key="2">
    <source>
        <dbReference type="SAM" id="SignalP"/>
    </source>
</evidence>
<dbReference type="Ensembl" id="ENSACIT00000005457.1">
    <property type="protein sequence ID" value="ENSACIP00000005292.1"/>
    <property type="gene ID" value="ENSACIG00000004178.1"/>
</dbReference>
<name>A0A3Q0R598_AMPCI</name>
<evidence type="ECO:0000259" key="3">
    <source>
        <dbReference type="Pfam" id="PF00048"/>
    </source>
</evidence>
<feature type="chain" id="PRO_5018754330" description="Chemokine interleukin-8-like domain-containing protein" evidence="2">
    <location>
        <begin position="23"/>
        <end position="97"/>
    </location>
</feature>
<dbReference type="OMA" id="CCINTKS"/>
<sequence length="97" mass="11135">MDVKLVFVIVCLCALAIISAEAGIPKCCMTTKQDIKPQTLMRVQRWELQQSNGACEIQALVLYVRGFKKPICAPLTIKKKMKTIHRIMEQKKKKRIF</sequence>
<dbReference type="GO" id="GO:0006955">
    <property type="term" value="P:immune response"/>
    <property type="evidence" value="ECO:0007669"/>
    <property type="project" value="InterPro"/>
</dbReference>
<dbReference type="GeneTree" id="ENSGT01030000234769"/>
<reference evidence="4" key="1">
    <citation type="submission" date="2025-08" db="UniProtKB">
        <authorList>
            <consortium name="Ensembl"/>
        </authorList>
    </citation>
    <scope>IDENTIFICATION</scope>
</reference>
<evidence type="ECO:0000313" key="4">
    <source>
        <dbReference type="Ensembl" id="ENSACIP00000005292.1"/>
    </source>
</evidence>
<dbReference type="GO" id="GO:0008009">
    <property type="term" value="F:chemokine activity"/>
    <property type="evidence" value="ECO:0007669"/>
    <property type="project" value="InterPro"/>
</dbReference>
<dbReference type="SUPFAM" id="SSF54117">
    <property type="entry name" value="Interleukin 8-like chemokines"/>
    <property type="match status" value="1"/>
</dbReference>
<evidence type="ECO:0000256" key="1">
    <source>
        <dbReference type="ARBA" id="ARBA00022514"/>
    </source>
</evidence>
<reference evidence="4" key="2">
    <citation type="submission" date="2025-09" db="UniProtKB">
        <authorList>
            <consortium name="Ensembl"/>
        </authorList>
    </citation>
    <scope>IDENTIFICATION</scope>
</reference>
<dbReference type="AlphaFoldDB" id="A0A3Q0R598"/>
<dbReference type="Proteomes" id="UP000261340">
    <property type="component" value="Unplaced"/>
</dbReference>
<dbReference type="GO" id="GO:0005615">
    <property type="term" value="C:extracellular space"/>
    <property type="evidence" value="ECO:0007669"/>
    <property type="project" value="UniProtKB-KW"/>
</dbReference>
<keyword evidence="2" id="KW-0732">Signal</keyword>
<evidence type="ECO:0000313" key="5">
    <source>
        <dbReference type="Proteomes" id="UP000261340"/>
    </source>
</evidence>
<dbReference type="Gene3D" id="2.40.50.40">
    <property type="match status" value="1"/>
</dbReference>
<keyword evidence="1" id="KW-0202">Cytokine</keyword>
<dbReference type="Pfam" id="PF00048">
    <property type="entry name" value="IL8"/>
    <property type="match status" value="1"/>
</dbReference>
<dbReference type="InterPro" id="IPR036048">
    <property type="entry name" value="Interleukin_8-like_sf"/>
</dbReference>
<dbReference type="InterPro" id="IPR001811">
    <property type="entry name" value="Chemokine_IL8-like_dom"/>
</dbReference>
<feature type="signal peptide" evidence="2">
    <location>
        <begin position="1"/>
        <end position="22"/>
    </location>
</feature>
<proteinExistence type="predicted"/>
<protein>
    <recommendedName>
        <fullName evidence="3">Chemokine interleukin-8-like domain-containing protein</fullName>
    </recommendedName>
</protein>
<keyword evidence="5" id="KW-1185">Reference proteome</keyword>
<organism evidence="4 5">
    <name type="scientific">Amphilophus citrinellus</name>
    <name type="common">Midas cichlid</name>
    <name type="synonym">Cichlasoma citrinellum</name>
    <dbReference type="NCBI Taxonomy" id="61819"/>
    <lineage>
        <taxon>Eukaryota</taxon>
        <taxon>Metazoa</taxon>
        <taxon>Chordata</taxon>
        <taxon>Craniata</taxon>
        <taxon>Vertebrata</taxon>
        <taxon>Euteleostomi</taxon>
        <taxon>Actinopterygii</taxon>
        <taxon>Neopterygii</taxon>
        <taxon>Teleostei</taxon>
        <taxon>Neoteleostei</taxon>
        <taxon>Acanthomorphata</taxon>
        <taxon>Ovalentaria</taxon>
        <taxon>Cichlomorphae</taxon>
        <taxon>Cichliformes</taxon>
        <taxon>Cichlidae</taxon>
        <taxon>New World cichlids</taxon>
        <taxon>Cichlasomatinae</taxon>
        <taxon>Heroini</taxon>
        <taxon>Amphilophus</taxon>
    </lineage>
</organism>